<organism evidence="1 2">
    <name type="scientific">Gossypium arboreum</name>
    <name type="common">Tree cotton</name>
    <name type="synonym">Gossypium nanking</name>
    <dbReference type="NCBI Taxonomy" id="29729"/>
    <lineage>
        <taxon>Eukaryota</taxon>
        <taxon>Viridiplantae</taxon>
        <taxon>Streptophyta</taxon>
        <taxon>Embryophyta</taxon>
        <taxon>Tracheophyta</taxon>
        <taxon>Spermatophyta</taxon>
        <taxon>Magnoliopsida</taxon>
        <taxon>eudicotyledons</taxon>
        <taxon>Gunneridae</taxon>
        <taxon>Pentapetalae</taxon>
        <taxon>rosids</taxon>
        <taxon>malvids</taxon>
        <taxon>Malvales</taxon>
        <taxon>Malvaceae</taxon>
        <taxon>Malvoideae</taxon>
        <taxon>Gossypium</taxon>
    </lineage>
</organism>
<accession>A0A0B0PW47</accession>
<dbReference type="Proteomes" id="UP000032142">
    <property type="component" value="Unassembled WGS sequence"/>
</dbReference>
<dbReference type="EMBL" id="KN441873">
    <property type="protein sequence ID" value="KHG27636.1"/>
    <property type="molecule type" value="Genomic_DNA"/>
</dbReference>
<dbReference type="AlphaFoldDB" id="A0A0B0PW47"/>
<evidence type="ECO:0000313" key="1">
    <source>
        <dbReference type="EMBL" id="KHG27636.1"/>
    </source>
</evidence>
<name>A0A0B0PW47_GOSAR</name>
<evidence type="ECO:0000313" key="2">
    <source>
        <dbReference type="Proteomes" id="UP000032142"/>
    </source>
</evidence>
<reference evidence="2" key="1">
    <citation type="submission" date="2014-09" db="EMBL/GenBank/DDBJ databases">
        <authorList>
            <person name="Mudge J."/>
            <person name="Ramaraj T."/>
            <person name="Lindquist I.E."/>
            <person name="Bharti A.K."/>
            <person name="Sundararajan A."/>
            <person name="Cameron C.T."/>
            <person name="Woodward J.E."/>
            <person name="May G.D."/>
            <person name="Brubaker C."/>
            <person name="Broadhvest J."/>
            <person name="Wilkins T.A."/>
        </authorList>
    </citation>
    <scope>NUCLEOTIDE SEQUENCE</scope>
    <source>
        <strain evidence="2">cv. AKA8401</strain>
    </source>
</reference>
<sequence length="77" mass="8921">MMKSTSETSRYSGISYLDLATGHGIGTYETYLSIELRKINEMLMNHVLRNDRKIIKASLDSRIVKSIVTLSIIFWYF</sequence>
<proteinExistence type="predicted"/>
<keyword evidence="2" id="KW-1185">Reference proteome</keyword>
<protein>
    <submittedName>
        <fullName evidence="1">ATP synthase subunit alpha</fullName>
    </submittedName>
</protein>
<gene>
    <name evidence="1" type="ORF">F383_11104</name>
</gene>